<dbReference type="GO" id="GO:0006631">
    <property type="term" value="P:fatty acid metabolic process"/>
    <property type="evidence" value="ECO:0007669"/>
    <property type="project" value="TreeGrafter"/>
</dbReference>
<dbReference type="InterPro" id="IPR020845">
    <property type="entry name" value="AMP-binding_CS"/>
</dbReference>
<feature type="domain" description="AMP-binding enzyme C-terminal" evidence="4">
    <location>
        <begin position="407"/>
        <end position="478"/>
    </location>
</feature>
<protein>
    <submittedName>
        <fullName evidence="5">AMP-dependent synthetase</fullName>
    </submittedName>
</protein>
<dbReference type="GO" id="GO:0031956">
    <property type="term" value="F:medium-chain fatty acid-CoA ligase activity"/>
    <property type="evidence" value="ECO:0007669"/>
    <property type="project" value="TreeGrafter"/>
</dbReference>
<evidence type="ECO:0000313" key="6">
    <source>
        <dbReference type="Proteomes" id="UP000464624"/>
    </source>
</evidence>
<evidence type="ECO:0000259" key="4">
    <source>
        <dbReference type="Pfam" id="PF13193"/>
    </source>
</evidence>
<evidence type="ECO:0000256" key="1">
    <source>
        <dbReference type="ARBA" id="ARBA00006432"/>
    </source>
</evidence>
<dbReference type="Gene3D" id="3.40.50.12780">
    <property type="entry name" value="N-terminal domain of ligase-like"/>
    <property type="match status" value="1"/>
</dbReference>
<reference evidence="5 6" key="1">
    <citation type="submission" date="2019-12" db="EMBL/GenBank/DDBJ databases">
        <title>Complete genome sequence of Mycolicibacterium xenopi str. JCM15661T.</title>
        <authorList>
            <person name="Yoshida M."/>
            <person name="Fukano H."/>
            <person name="Asakura T."/>
            <person name="Hoshino Y."/>
        </authorList>
    </citation>
    <scope>NUCLEOTIDE SEQUENCE [LARGE SCALE GENOMIC DNA]</scope>
    <source>
        <strain evidence="5 6">JCM 15661T</strain>
    </source>
</reference>
<evidence type="ECO:0000313" key="5">
    <source>
        <dbReference type="EMBL" id="BBU25031.1"/>
    </source>
</evidence>
<dbReference type="InterPro" id="IPR000873">
    <property type="entry name" value="AMP-dep_synth/lig_dom"/>
</dbReference>
<dbReference type="PROSITE" id="PS00455">
    <property type="entry name" value="AMP_BINDING"/>
    <property type="match status" value="1"/>
</dbReference>
<dbReference type="EMBL" id="AP022314">
    <property type="protein sequence ID" value="BBU25031.1"/>
    <property type="molecule type" value="Genomic_DNA"/>
</dbReference>
<evidence type="ECO:0000256" key="2">
    <source>
        <dbReference type="ARBA" id="ARBA00022598"/>
    </source>
</evidence>
<dbReference type="InterPro" id="IPR042099">
    <property type="entry name" value="ANL_N_sf"/>
</dbReference>
<dbReference type="InterPro" id="IPR045851">
    <property type="entry name" value="AMP-bd_C_sf"/>
</dbReference>
<sequence length="489" mass="53254">MNLFTLLEQAAHRFPERGAVYHGERLFCTWGELRERSLRLAGSIRQRCPAAARIGIASENRPEIVELLFAIWAAECVAVPINYKLHPREMAQIFGDAGVAQVFASATVAANLASGAAFPIEEIGGPAYLQQIAGPPVTPPCTDPSALAWLFYTSGTTGRAKGAMLTHRNLTAMTLAHLADIDAPDEGCSLVHAAPMSHGSGLYIPAYVLRGARQVVPASCRFDPGEFLDLCDHHPGCSAFLAPTMVQRLVETGRERPRHLRTIIYGGGPMYLQNIKKALAAFGPVFAQIYGQGEAPMTITGLRRVDHETADDAILRSVGYPRSGVEVAVLRDDGTPAAVGEIGEIVCRGDVVMCGYWNDAAATRETLQNGRLRTGDVGSIDERGYLTLRDRSKDVVISGGSNIYPREVEEALLEHPGVLEASVVGVPDAEWGEIVVAFIVGTTEPEELDTHLLQRIARFKRPKRYVIVEELPKNSYGKVLKRELRRQLV</sequence>
<dbReference type="PANTHER" id="PTHR43201">
    <property type="entry name" value="ACYL-COA SYNTHETASE"/>
    <property type="match status" value="1"/>
</dbReference>
<comment type="similarity">
    <text evidence="1">Belongs to the ATP-dependent AMP-binding enzyme family.</text>
</comment>
<name>A0AAD1H5Y8_MYCXE</name>
<dbReference type="PANTHER" id="PTHR43201:SF5">
    <property type="entry name" value="MEDIUM-CHAIN ACYL-COA LIGASE ACSF2, MITOCHONDRIAL"/>
    <property type="match status" value="1"/>
</dbReference>
<evidence type="ECO:0000259" key="3">
    <source>
        <dbReference type="Pfam" id="PF00501"/>
    </source>
</evidence>
<dbReference type="RefSeq" id="WP_085194549.1">
    <property type="nucleotide sequence ID" value="NZ_AP022314.1"/>
</dbReference>
<dbReference type="SUPFAM" id="SSF56801">
    <property type="entry name" value="Acetyl-CoA synthetase-like"/>
    <property type="match status" value="1"/>
</dbReference>
<dbReference type="Gene3D" id="3.30.300.30">
    <property type="match status" value="1"/>
</dbReference>
<organism evidence="5 6">
    <name type="scientific">Mycobacterium xenopi</name>
    <dbReference type="NCBI Taxonomy" id="1789"/>
    <lineage>
        <taxon>Bacteria</taxon>
        <taxon>Bacillati</taxon>
        <taxon>Actinomycetota</taxon>
        <taxon>Actinomycetes</taxon>
        <taxon>Mycobacteriales</taxon>
        <taxon>Mycobacteriaceae</taxon>
        <taxon>Mycobacterium</taxon>
    </lineage>
</organism>
<dbReference type="InterPro" id="IPR025110">
    <property type="entry name" value="AMP-bd_C"/>
</dbReference>
<dbReference type="Proteomes" id="UP000464624">
    <property type="component" value="Chromosome"/>
</dbReference>
<gene>
    <name evidence="5" type="ORF">MYXE_48210</name>
</gene>
<dbReference type="AlphaFoldDB" id="A0AAD1H5Y8"/>
<proteinExistence type="inferred from homology"/>
<feature type="domain" description="AMP-dependent synthetase/ligase" evidence="3">
    <location>
        <begin position="7"/>
        <end position="357"/>
    </location>
</feature>
<dbReference type="KEGG" id="mxe:MYXE_48210"/>
<accession>A0AAD1H5Y8</accession>
<dbReference type="Pfam" id="PF13193">
    <property type="entry name" value="AMP-binding_C"/>
    <property type="match status" value="1"/>
</dbReference>
<dbReference type="Pfam" id="PF00501">
    <property type="entry name" value="AMP-binding"/>
    <property type="match status" value="1"/>
</dbReference>
<keyword evidence="2" id="KW-0436">Ligase</keyword>